<dbReference type="EMBL" id="JZXC01000014">
    <property type="protein sequence ID" value="KKA06920.1"/>
    <property type="molecule type" value="Genomic_DNA"/>
</dbReference>
<dbReference type="PATRIC" id="fig|132476.4.peg.1242"/>
<dbReference type="OrthoDB" id="9771118at2"/>
<dbReference type="InterPro" id="IPR010657">
    <property type="entry name" value="ImpA_N"/>
</dbReference>
<dbReference type="NCBIfam" id="TIGR03363">
    <property type="entry name" value="VI_chp_8"/>
    <property type="match status" value="1"/>
</dbReference>
<name>A0A0F4XMB0_9PSED</name>
<dbReference type="PANTHER" id="PTHR37951:SF1">
    <property type="entry name" value="TYPE VI SECRETION SYSTEM COMPONENT TSSA1"/>
    <property type="match status" value="1"/>
</dbReference>
<feature type="domain" description="ImpA N-terminal" evidence="2">
    <location>
        <begin position="16"/>
        <end position="138"/>
    </location>
</feature>
<feature type="region of interest" description="Disordered" evidence="1">
    <location>
        <begin position="269"/>
        <end position="289"/>
    </location>
</feature>
<evidence type="ECO:0000259" key="2">
    <source>
        <dbReference type="Pfam" id="PF06812"/>
    </source>
</evidence>
<accession>A0A0F4XMB0</accession>
<reference evidence="3 4" key="1">
    <citation type="submission" date="2015-03" db="EMBL/GenBank/DDBJ databases">
        <title>Pseudomonas fluorescens 1855-344 Genome sequencing and assembly.</title>
        <authorList>
            <person name="Eng W.W.H."/>
            <person name="Gan H.M."/>
            <person name="Savka M.A."/>
        </authorList>
    </citation>
    <scope>NUCLEOTIDE SEQUENCE [LARGE SCALE GENOMIC DNA]</scope>
    <source>
        <strain evidence="3 4">1855-344</strain>
    </source>
</reference>
<sequence length="360" mass="40611">MSLPISPLPELVSQLLEPISAESPCGPDLRYEPEYDQLRELRREDDTSLPTGVWQSSIKRALWPDLERLATTLLLERSKDLMISAWLGEAWLHMAGLEGLPGSLALVAGLCERYPEQLHPQAEEGDQSWRVIPLEWLARRYSEVLLTRVPLFDGREQAFAAFCLDDWQRLQRQQVLVNDSKNAKASAEAARNDQKKLSELIRNTPLSFWLHRQGSLMLSLQHLQRLEAWSDAYLGNLAPGYKSLQDVMQALLALVEEFIAMHPQQPTVAPVQTSPATTTSTSQPQTAPAQVFQEPANREEAYRQLLVIAGYLARTEPHSPVPYLIRRGVEWGNKPLSELLGELISADAESRRLWTLLGVL</sequence>
<proteinExistence type="predicted"/>
<evidence type="ECO:0000313" key="4">
    <source>
        <dbReference type="Proteomes" id="UP000033662"/>
    </source>
</evidence>
<dbReference type="AlphaFoldDB" id="A0A0F4XMB0"/>
<evidence type="ECO:0000256" key="1">
    <source>
        <dbReference type="SAM" id="MobiDB-lite"/>
    </source>
</evidence>
<dbReference type="Pfam" id="PF06812">
    <property type="entry name" value="ImpA_N"/>
    <property type="match status" value="1"/>
</dbReference>
<organism evidence="3 4">
    <name type="scientific">Pseudomonas kilonensis</name>
    <dbReference type="NCBI Taxonomy" id="132476"/>
    <lineage>
        <taxon>Bacteria</taxon>
        <taxon>Pseudomonadati</taxon>
        <taxon>Pseudomonadota</taxon>
        <taxon>Gammaproteobacteria</taxon>
        <taxon>Pseudomonadales</taxon>
        <taxon>Pseudomonadaceae</taxon>
        <taxon>Pseudomonas</taxon>
    </lineage>
</organism>
<evidence type="ECO:0000313" key="3">
    <source>
        <dbReference type="EMBL" id="KKA06920.1"/>
    </source>
</evidence>
<comment type="caution">
    <text evidence="3">The sequence shown here is derived from an EMBL/GenBank/DDBJ whole genome shotgun (WGS) entry which is preliminary data.</text>
</comment>
<dbReference type="InterPro" id="IPR017740">
    <property type="entry name" value="TssA-like"/>
</dbReference>
<dbReference type="Proteomes" id="UP000033662">
    <property type="component" value="Unassembled WGS sequence"/>
</dbReference>
<dbReference type="PANTHER" id="PTHR37951">
    <property type="entry name" value="CYTOPLASMIC PROTEIN-RELATED"/>
    <property type="match status" value="1"/>
</dbReference>
<gene>
    <name evidence="3" type="ORF">VP02_15620</name>
</gene>
<protein>
    <submittedName>
        <fullName evidence="3">Type VI secretion protein</fullName>
    </submittedName>
</protein>